<evidence type="ECO:0000313" key="4">
    <source>
        <dbReference type="EMBL" id="STU45902.1"/>
    </source>
</evidence>
<dbReference type="Proteomes" id="UP000255167">
    <property type="component" value="Unassembled WGS sequence"/>
</dbReference>
<organism evidence="5 9">
    <name type="scientific">Klebsiella pneumoniae</name>
    <dbReference type="NCBI Taxonomy" id="573"/>
    <lineage>
        <taxon>Bacteria</taxon>
        <taxon>Pseudomonadati</taxon>
        <taxon>Pseudomonadota</taxon>
        <taxon>Gammaproteobacteria</taxon>
        <taxon>Enterobacterales</taxon>
        <taxon>Enterobacteriaceae</taxon>
        <taxon>Klebsiella/Raoultella group</taxon>
        <taxon>Klebsiella</taxon>
        <taxon>Klebsiella pneumoniae complex</taxon>
    </lineage>
</organism>
<dbReference type="GO" id="GO:0003676">
    <property type="term" value="F:nucleic acid binding"/>
    <property type="evidence" value="ECO:0007669"/>
    <property type="project" value="InterPro"/>
</dbReference>
<accession>A0A378FXJ2</accession>
<dbReference type="EMBL" id="UGLC01000003">
    <property type="protein sequence ID" value="STU45902.1"/>
    <property type="molecule type" value="Genomic_DNA"/>
</dbReference>
<dbReference type="InterPro" id="IPR036397">
    <property type="entry name" value="RNaseH_sf"/>
</dbReference>
<evidence type="ECO:0000313" key="3">
    <source>
        <dbReference type="EMBL" id="STT45574.1"/>
    </source>
</evidence>
<dbReference type="PANTHER" id="PTHR46889:SF4">
    <property type="entry name" value="TRANSPOSASE INSO FOR INSERTION SEQUENCE ELEMENT IS911B-RELATED"/>
    <property type="match status" value="1"/>
</dbReference>
<dbReference type="Gene3D" id="3.30.420.10">
    <property type="entry name" value="Ribonuclease H-like superfamily/Ribonuclease H"/>
    <property type="match status" value="1"/>
</dbReference>
<evidence type="ECO:0000313" key="2">
    <source>
        <dbReference type="EMBL" id="STT45315.1"/>
    </source>
</evidence>
<dbReference type="Proteomes" id="UP000255192">
    <property type="component" value="Unassembled WGS sequence"/>
</dbReference>
<evidence type="ECO:0000313" key="9">
    <source>
        <dbReference type="Proteomes" id="UP000255167"/>
    </source>
</evidence>
<evidence type="ECO:0000313" key="10">
    <source>
        <dbReference type="Proteomes" id="UP000255192"/>
    </source>
</evidence>
<gene>
    <name evidence="6" type="ORF">NCTC204_07144</name>
    <name evidence="4" type="ORF">NCTC8849_05792</name>
    <name evidence="5" type="ORF">NCTC9617_04298</name>
    <name evidence="2" type="ORF">NCTC9637_00155</name>
    <name evidence="3" type="ORF">NCTC9637_00420</name>
</gene>
<dbReference type="Pfam" id="PF13333">
    <property type="entry name" value="rve_2"/>
    <property type="match status" value="1"/>
</dbReference>
<dbReference type="PROSITE" id="PS50994">
    <property type="entry name" value="INTEGRASE"/>
    <property type="match status" value="1"/>
</dbReference>
<dbReference type="SUPFAM" id="SSF53098">
    <property type="entry name" value="Ribonuclease H-like"/>
    <property type="match status" value="1"/>
</dbReference>
<reference evidence="7 8" key="1">
    <citation type="submission" date="2018-06" db="EMBL/GenBank/DDBJ databases">
        <authorList>
            <consortium name="Pathogen Informatics"/>
            <person name="Doyle S."/>
        </authorList>
    </citation>
    <scope>NUCLEOTIDE SEQUENCE [LARGE SCALE GENOMIC DNA]</scope>
    <source>
        <strain evidence="6 10">NCTC204</strain>
        <strain evidence="4 7">NCTC8849</strain>
        <strain evidence="5 9">NCTC9617</strain>
        <strain evidence="2 8">NCTC9637</strain>
    </source>
</reference>
<sequence>MHYQMAYYQKRLKGSGLKQSMSRKRKCHDNAVMESFFGTLKIECFYLKEHKNISYLRMAIDEYIHYYNHERIKQKGLSPVEDRTQALLAA</sequence>
<dbReference type="EMBL" id="UGLB01000002">
    <property type="protein sequence ID" value="STT45574.1"/>
    <property type="molecule type" value="Genomic_DNA"/>
</dbReference>
<dbReference type="EMBL" id="UGNC01000005">
    <property type="protein sequence ID" value="STW47738.1"/>
    <property type="molecule type" value="Genomic_DNA"/>
</dbReference>
<dbReference type="EMBL" id="UGLB01000002">
    <property type="protein sequence ID" value="STT45315.1"/>
    <property type="molecule type" value="Genomic_DNA"/>
</dbReference>
<feature type="domain" description="Integrase catalytic" evidence="1">
    <location>
        <begin position="1"/>
        <end position="87"/>
    </location>
</feature>
<evidence type="ECO:0000313" key="6">
    <source>
        <dbReference type="EMBL" id="STY78813.1"/>
    </source>
</evidence>
<dbReference type="EMBL" id="UGMD01000004">
    <property type="protein sequence ID" value="STY78813.1"/>
    <property type="molecule type" value="Genomic_DNA"/>
</dbReference>
<dbReference type="Proteomes" id="UP000254799">
    <property type="component" value="Unassembled WGS sequence"/>
</dbReference>
<dbReference type="AlphaFoldDB" id="A0A378FXJ2"/>
<dbReference type="InterPro" id="IPR001584">
    <property type="entry name" value="Integrase_cat-core"/>
</dbReference>
<dbReference type="Proteomes" id="UP000255099">
    <property type="component" value="Unassembled WGS sequence"/>
</dbReference>
<evidence type="ECO:0000313" key="5">
    <source>
        <dbReference type="EMBL" id="STW47738.1"/>
    </source>
</evidence>
<dbReference type="PANTHER" id="PTHR46889">
    <property type="entry name" value="TRANSPOSASE INSF FOR INSERTION SEQUENCE IS3B-RELATED"/>
    <property type="match status" value="1"/>
</dbReference>
<dbReference type="InterPro" id="IPR012337">
    <property type="entry name" value="RNaseH-like_sf"/>
</dbReference>
<dbReference type="GO" id="GO:0015074">
    <property type="term" value="P:DNA integration"/>
    <property type="evidence" value="ECO:0007669"/>
    <property type="project" value="InterPro"/>
</dbReference>
<evidence type="ECO:0000259" key="1">
    <source>
        <dbReference type="PROSITE" id="PS50994"/>
    </source>
</evidence>
<proteinExistence type="predicted"/>
<evidence type="ECO:0000313" key="8">
    <source>
        <dbReference type="Proteomes" id="UP000255099"/>
    </source>
</evidence>
<protein>
    <submittedName>
        <fullName evidence="5">IS150 putative transposase</fullName>
    </submittedName>
</protein>
<dbReference type="InterPro" id="IPR050900">
    <property type="entry name" value="Transposase_IS3/IS150/IS904"/>
</dbReference>
<name>A0A378FXJ2_KLEPN</name>
<evidence type="ECO:0000313" key="7">
    <source>
        <dbReference type="Proteomes" id="UP000254799"/>
    </source>
</evidence>